<protein>
    <submittedName>
        <fullName evidence="1">Uncharacterized protein</fullName>
    </submittedName>
</protein>
<dbReference type="OMA" id="ACEHAQC"/>
<gene>
    <name evidence="1" type="ORF">SDRG_05986</name>
</gene>
<sequence>MTKPSYNIFAMLAPKLRVRPTPVRFPLLGLSATILSITKDRQHASLAFAILVENGSERWLLHRRFSEFHRFRLELLRLTSKCTCRCQYLWLTLSSMVFPKKEANFLPWRPAERIAMDRQDRLSQFLSVLLILLQQKDHLVACEHAQCPVLGLIHAFLHVVPAARKCDQGQLLLRDLPPKTPQRVQSPSHNLPIYPIREDDEVINCRFIMTTTTHWV</sequence>
<dbReference type="SUPFAM" id="SSF64268">
    <property type="entry name" value="PX domain"/>
    <property type="match status" value="1"/>
</dbReference>
<dbReference type="InterPro" id="IPR036871">
    <property type="entry name" value="PX_dom_sf"/>
</dbReference>
<dbReference type="Gene3D" id="3.30.1520.10">
    <property type="entry name" value="Phox-like domain"/>
    <property type="match status" value="1"/>
</dbReference>
<accession>T0S1K6</accession>
<proteinExistence type="predicted"/>
<dbReference type="OrthoDB" id="74254at2759"/>
<dbReference type="InParanoid" id="T0S1K6"/>
<evidence type="ECO:0000313" key="1">
    <source>
        <dbReference type="EMBL" id="EQC36537.1"/>
    </source>
</evidence>
<evidence type="ECO:0000313" key="2">
    <source>
        <dbReference type="Proteomes" id="UP000030762"/>
    </source>
</evidence>
<organism evidence="1 2">
    <name type="scientific">Saprolegnia diclina (strain VS20)</name>
    <dbReference type="NCBI Taxonomy" id="1156394"/>
    <lineage>
        <taxon>Eukaryota</taxon>
        <taxon>Sar</taxon>
        <taxon>Stramenopiles</taxon>
        <taxon>Oomycota</taxon>
        <taxon>Saprolegniomycetes</taxon>
        <taxon>Saprolegniales</taxon>
        <taxon>Saprolegniaceae</taxon>
        <taxon>Saprolegnia</taxon>
    </lineage>
</organism>
<dbReference type="EMBL" id="JH767147">
    <property type="protein sequence ID" value="EQC36537.1"/>
    <property type="molecule type" value="Genomic_DNA"/>
</dbReference>
<dbReference type="GO" id="GO:0035091">
    <property type="term" value="F:phosphatidylinositol binding"/>
    <property type="evidence" value="ECO:0007669"/>
    <property type="project" value="InterPro"/>
</dbReference>
<dbReference type="AlphaFoldDB" id="T0S1K6"/>
<keyword evidence="2" id="KW-1185">Reference proteome</keyword>
<dbReference type="VEuPathDB" id="FungiDB:SDRG_05986"/>
<dbReference type="eggNOG" id="ENOG502S4AV">
    <property type="taxonomic scope" value="Eukaryota"/>
</dbReference>
<dbReference type="RefSeq" id="XP_008609958.1">
    <property type="nucleotide sequence ID" value="XM_008611736.1"/>
</dbReference>
<dbReference type="GeneID" id="19946713"/>
<name>T0S1K6_SAPDV</name>
<reference evidence="1 2" key="1">
    <citation type="submission" date="2012-04" db="EMBL/GenBank/DDBJ databases">
        <title>The Genome Sequence of Saprolegnia declina VS20.</title>
        <authorList>
            <consortium name="The Broad Institute Genome Sequencing Platform"/>
            <person name="Russ C."/>
            <person name="Nusbaum C."/>
            <person name="Tyler B."/>
            <person name="van West P."/>
            <person name="Dieguez-Uribeondo J."/>
            <person name="de Bruijn I."/>
            <person name="Tripathy S."/>
            <person name="Jiang R."/>
            <person name="Young S.K."/>
            <person name="Zeng Q."/>
            <person name="Gargeya S."/>
            <person name="Fitzgerald M."/>
            <person name="Haas B."/>
            <person name="Abouelleil A."/>
            <person name="Alvarado L."/>
            <person name="Arachchi H.M."/>
            <person name="Berlin A."/>
            <person name="Chapman S.B."/>
            <person name="Goldberg J."/>
            <person name="Griggs A."/>
            <person name="Gujja S."/>
            <person name="Hansen M."/>
            <person name="Howarth C."/>
            <person name="Imamovic A."/>
            <person name="Larimer J."/>
            <person name="McCowen C."/>
            <person name="Montmayeur A."/>
            <person name="Murphy C."/>
            <person name="Neiman D."/>
            <person name="Pearson M."/>
            <person name="Priest M."/>
            <person name="Roberts A."/>
            <person name="Saif S."/>
            <person name="Shea T."/>
            <person name="Sisk P."/>
            <person name="Sykes S."/>
            <person name="Wortman J."/>
            <person name="Nusbaum C."/>
            <person name="Birren B."/>
        </authorList>
    </citation>
    <scope>NUCLEOTIDE SEQUENCE [LARGE SCALE GENOMIC DNA]</scope>
    <source>
        <strain evidence="1 2">VS20</strain>
    </source>
</reference>
<dbReference type="Proteomes" id="UP000030762">
    <property type="component" value="Unassembled WGS sequence"/>
</dbReference>